<dbReference type="PANTHER" id="PTHR47529:SF1">
    <property type="entry name" value="PERIPLASMIC CHAPERONE PPID"/>
    <property type="match status" value="1"/>
</dbReference>
<evidence type="ECO:0000259" key="13">
    <source>
        <dbReference type="PROSITE" id="PS50198"/>
    </source>
</evidence>
<evidence type="ECO:0000256" key="8">
    <source>
        <dbReference type="ARBA" id="ARBA00038408"/>
    </source>
</evidence>
<evidence type="ECO:0000256" key="7">
    <source>
        <dbReference type="ARBA" id="ARBA00023186"/>
    </source>
</evidence>
<dbReference type="SUPFAM" id="SSF109998">
    <property type="entry name" value="Triger factor/SurA peptide-binding domain-like"/>
    <property type="match status" value="1"/>
</dbReference>
<feature type="domain" description="PpiC" evidence="13">
    <location>
        <begin position="267"/>
        <end position="368"/>
    </location>
</feature>
<evidence type="ECO:0000313" key="15">
    <source>
        <dbReference type="Proteomes" id="UP001606099"/>
    </source>
</evidence>
<keyword evidence="2" id="KW-1003">Cell membrane</keyword>
<reference evidence="14 15" key="1">
    <citation type="submission" date="2024-08" db="EMBL/GenBank/DDBJ databases">
        <authorList>
            <person name="Lu H."/>
        </authorList>
    </citation>
    <scope>NUCLEOTIDE SEQUENCE [LARGE SCALE GENOMIC DNA]</scope>
    <source>
        <strain evidence="14 15">BYS180W</strain>
    </source>
</reference>
<evidence type="ECO:0000256" key="9">
    <source>
        <dbReference type="ARBA" id="ARBA00040743"/>
    </source>
</evidence>
<comment type="similarity">
    <text evidence="8">Belongs to the PpiD chaperone family.</text>
</comment>
<evidence type="ECO:0000256" key="12">
    <source>
        <dbReference type="SAM" id="MobiDB-lite"/>
    </source>
</evidence>
<dbReference type="InterPro" id="IPR052029">
    <property type="entry name" value="PpiD_chaperone"/>
</dbReference>
<dbReference type="EMBL" id="JBIGHZ010000003">
    <property type="protein sequence ID" value="MFG6448202.1"/>
    <property type="molecule type" value="Genomic_DNA"/>
</dbReference>
<dbReference type="Gene3D" id="1.10.4030.10">
    <property type="entry name" value="Porin chaperone SurA, peptide-binding domain"/>
    <property type="match status" value="1"/>
</dbReference>
<evidence type="ECO:0000256" key="4">
    <source>
        <dbReference type="ARBA" id="ARBA00022692"/>
    </source>
</evidence>
<keyword evidence="3" id="KW-0997">Cell inner membrane</keyword>
<gene>
    <name evidence="14" type="ORF">ACG0Z6_08075</name>
</gene>
<organism evidence="14 15">
    <name type="scientific">Roseateles rivi</name>
    <dbReference type="NCBI Taxonomy" id="3299028"/>
    <lineage>
        <taxon>Bacteria</taxon>
        <taxon>Pseudomonadati</taxon>
        <taxon>Pseudomonadota</taxon>
        <taxon>Betaproteobacteria</taxon>
        <taxon>Burkholderiales</taxon>
        <taxon>Sphaerotilaceae</taxon>
        <taxon>Roseateles</taxon>
    </lineage>
</organism>
<dbReference type="InterPro" id="IPR046357">
    <property type="entry name" value="PPIase_dom_sf"/>
</dbReference>
<dbReference type="InterPro" id="IPR027304">
    <property type="entry name" value="Trigger_fact/SurA_dom_sf"/>
</dbReference>
<dbReference type="Pfam" id="PF13616">
    <property type="entry name" value="Rotamase_3"/>
    <property type="match status" value="1"/>
</dbReference>
<keyword evidence="11" id="KW-0413">Isomerase</keyword>
<keyword evidence="11" id="KW-0697">Rotamase</keyword>
<dbReference type="PROSITE" id="PS50198">
    <property type="entry name" value="PPIC_PPIASE_2"/>
    <property type="match status" value="1"/>
</dbReference>
<protein>
    <recommendedName>
        <fullName evidence="9">Periplasmic chaperone PpiD</fullName>
    </recommendedName>
    <alternativeName>
        <fullName evidence="10">Periplasmic folding chaperone</fullName>
    </alternativeName>
</protein>
<evidence type="ECO:0000256" key="6">
    <source>
        <dbReference type="ARBA" id="ARBA00023136"/>
    </source>
</evidence>
<evidence type="ECO:0000256" key="3">
    <source>
        <dbReference type="ARBA" id="ARBA00022519"/>
    </source>
</evidence>
<dbReference type="Proteomes" id="UP001606099">
    <property type="component" value="Unassembled WGS sequence"/>
</dbReference>
<accession>A0ABW7FV54</accession>
<keyword evidence="6" id="KW-0472">Membrane</keyword>
<keyword evidence="15" id="KW-1185">Reference proteome</keyword>
<evidence type="ECO:0000256" key="2">
    <source>
        <dbReference type="ARBA" id="ARBA00022475"/>
    </source>
</evidence>
<proteinExistence type="inferred from homology"/>
<dbReference type="Gene3D" id="3.10.50.40">
    <property type="match status" value="1"/>
</dbReference>
<evidence type="ECO:0000256" key="1">
    <source>
        <dbReference type="ARBA" id="ARBA00004382"/>
    </source>
</evidence>
<comment type="caution">
    <text evidence="14">The sequence shown here is derived from an EMBL/GenBank/DDBJ whole genome shotgun (WGS) entry which is preliminary data.</text>
</comment>
<evidence type="ECO:0000256" key="5">
    <source>
        <dbReference type="ARBA" id="ARBA00022989"/>
    </source>
</evidence>
<evidence type="ECO:0000256" key="10">
    <source>
        <dbReference type="ARBA" id="ARBA00042775"/>
    </source>
</evidence>
<keyword evidence="4" id="KW-0812">Transmembrane</keyword>
<dbReference type="InterPro" id="IPR000297">
    <property type="entry name" value="PPIase_PpiC"/>
</dbReference>
<keyword evidence="5" id="KW-1133">Transmembrane helix</keyword>
<evidence type="ECO:0000313" key="14">
    <source>
        <dbReference type="EMBL" id="MFG6448202.1"/>
    </source>
</evidence>
<dbReference type="PANTHER" id="PTHR47529">
    <property type="entry name" value="PEPTIDYL-PROLYL CIS-TRANS ISOMERASE D"/>
    <property type="match status" value="1"/>
</dbReference>
<feature type="region of interest" description="Disordered" evidence="12">
    <location>
        <begin position="517"/>
        <end position="542"/>
    </location>
</feature>
<sequence length="639" mass="69140">MFDFVRKHTRLFQFALLILILPSFVLLGVEGYSRFIDGSNTAVGTVDGRKITQAEWDAAHRSQVERMRQQMPQIDAKLLDSPELKLEALNNLLRERVLFAAAQQQHLAVTDAVLEQAIKTDPQLAVLRGPDGKLNKAVLAAQGMTADMLVQRMRQDMLLNQVLGPVGQSGTAQQASAKLVFDALLQQREVQIKRFEPAAFAAQLAPTDAELETYYKDAKVSARFKTAESADIEYLVLELDALKSGVQVSADDVRKFYDENVSRYTMAEERRASHILINGGTNAQEKAKARERAQELLAQVRKNPASFAEVARKNSQDEGSAARGGDLDFFARGAMVKPFEDAAYALKTGEISELVESDFGFHIIQLTGVRGGEKRPFEAVRGEIEEEQRRQLAQKRYAELAEQFSNIVYEQSDSLQPAADKFKLTLQKASVQRQPAAGAQGPLASPKLLDAVFGAESLKSKRNTEAVETAPSQLVAARVVTHHPAVVPALAGVKDAVRQGWIAQRASELAKKAGEQALAQAQKGSEPAGLSEPQVLSRAKPGTVPPKVLEHLLRADAAKLPAYTGVEVDGAYVLARVNKLLPRDAAVVDDKRAAEQYAAASANAEAQAYFAAIKTSLKASIKPAAAATAAASASAASAP</sequence>
<comment type="subcellular location">
    <subcellularLocation>
        <location evidence="1">Cell inner membrane</location>
        <topology evidence="1">Single-pass type II membrane protein</topology>
        <orientation evidence="1">Periplasmic side</orientation>
    </subcellularLocation>
</comment>
<evidence type="ECO:0000256" key="11">
    <source>
        <dbReference type="PROSITE-ProRule" id="PRU00278"/>
    </source>
</evidence>
<keyword evidence="7" id="KW-0143">Chaperone</keyword>
<name>A0ABW7FV54_9BURK</name>
<dbReference type="SUPFAM" id="SSF54534">
    <property type="entry name" value="FKBP-like"/>
    <property type="match status" value="1"/>
</dbReference>
<dbReference type="RefSeq" id="WP_394460248.1">
    <property type="nucleotide sequence ID" value="NZ_JBIGHZ010000003.1"/>
</dbReference>
<dbReference type="Pfam" id="PF13624">
    <property type="entry name" value="SurA_N_3"/>
    <property type="match status" value="1"/>
</dbReference>